<name>A0A4R1S4N1_HYDET</name>
<dbReference type="RefSeq" id="WP_132013223.1">
    <property type="nucleotide sequence ID" value="NZ_SLUN01000004.1"/>
</dbReference>
<accession>A0A4R1S4N1</accession>
<gene>
    <name evidence="1" type="ORF">EDC14_1004174</name>
</gene>
<dbReference type="EMBL" id="SLUN01000004">
    <property type="protein sequence ID" value="TCL74236.1"/>
    <property type="molecule type" value="Genomic_DNA"/>
</dbReference>
<protein>
    <submittedName>
        <fullName evidence="1">Uncharacterized protein</fullName>
    </submittedName>
</protein>
<reference evidence="1 2" key="1">
    <citation type="submission" date="2019-03" db="EMBL/GenBank/DDBJ databases">
        <title>Genomic Encyclopedia of Type Strains, Phase IV (KMG-IV): sequencing the most valuable type-strain genomes for metagenomic binning, comparative biology and taxonomic classification.</title>
        <authorList>
            <person name="Goeker M."/>
        </authorList>
    </citation>
    <scope>NUCLEOTIDE SEQUENCE [LARGE SCALE GENOMIC DNA]</scope>
    <source>
        <strain evidence="1 2">LX-B</strain>
    </source>
</reference>
<dbReference type="OrthoDB" id="1932585at2"/>
<dbReference type="AlphaFoldDB" id="A0A4R1S4N1"/>
<keyword evidence="2" id="KW-1185">Reference proteome</keyword>
<evidence type="ECO:0000313" key="2">
    <source>
        <dbReference type="Proteomes" id="UP000295008"/>
    </source>
</evidence>
<organism evidence="1 2">
    <name type="scientific">Hydrogenispora ethanolica</name>
    <dbReference type="NCBI Taxonomy" id="1082276"/>
    <lineage>
        <taxon>Bacteria</taxon>
        <taxon>Bacillati</taxon>
        <taxon>Bacillota</taxon>
        <taxon>Hydrogenispora</taxon>
    </lineage>
</organism>
<dbReference type="Proteomes" id="UP000295008">
    <property type="component" value="Unassembled WGS sequence"/>
</dbReference>
<sequence length="76" mass="8799">MKDYGIWLKSGGYIEGTMDDKEAERLQKCLHGECGNELEEFTDTEGKLFCRRSHIVAIAIKEPFIKEEMGFKKVNR</sequence>
<comment type="caution">
    <text evidence="1">The sequence shown here is derived from an EMBL/GenBank/DDBJ whole genome shotgun (WGS) entry which is preliminary data.</text>
</comment>
<proteinExistence type="predicted"/>
<evidence type="ECO:0000313" key="1">
    <source>
        <dbReference type="EMBL" id="TCL74236.1"/>
    </source>
</evidence>